<dbReference type="GO" id="GO:0008010">
    <property type="term" value="F:structural constituent of chitin-based larval cuticle"/>
    <property type="evidence" value="ECO:0007669"/>
    <property type="project" value="TreeGrafter"/>
</dbReference>
<evidence type="ECO:0000313" key="4">
    <source>
        <dbReference type="EMBL" id="NBJ58880.1"/>
    </source>
</evidence>
<evidence type="ECO:0000256" key="2">
    <source>
        <dbReference type="SAM" id="MobiDB-lite"/>
    </source>
</evidence>
<accession>A0A6B2EB45</accession>
<dbReference type="EMBL" id="GIFK01001177">
    <property type="protein sequence ID" value="NBJ58880.1"/>
    <property type="molecule type" value="Transcribed_RNA"/>
</dbReference>
<feature type="region of interest" description="Disordered" evidence="2">
    <location>
        <begin position="299"/>
        <end position="354"/>
    </location>
</feature>
<dbReference type="PROSITE" id="PS51155">
    <property type="entry name" value="CHIT_BIND_RR_2"/>
    <property type="match status" value="1"/>
</dbReference>
<dbReference type="PANTHER" id="PTHR10380:SF236">
    <property type="entry name" value="PUPAL CUTICLE PROTEIN EDG-84A-LIKE PROTEIN"/>
    <property type="match status" value="1"/>
</dbReference>
<dbReference type="InterPro" id="IPR050468">
    <property type="entry name" value="Cuticle_Struct_Prot"/>
</dbReference>
<feature type="compositionally biased region" description="Basic and acidic residues" evidence="2">
    <location>
        <begin position="327"/>
        <end position="339"/>
    </location>
</feature>
<sequence>MKCLVIFAMLATLAWSETIMLLDLSPEEAQKYIGAQSLDLRYAKKLGEERLSSLRSLNGEKRDFYHNGRLIDNPEDYVQEEFEANQFHGQDGLGRAMFGYTDWNQARLEARNANGEVRGSYQYVDPNGEDYVVNYWADSLGFHQMDNRPKVVLEPVTDTPEVQAARLAHEQAWAEAARAAKANPDPNSDLYNLNANRLYEDQAKQEQTQQLLTVANQAQSLTRYPNLPYTITPDKSASSSQQDSVVVEVPQETRTQYQVQQKSNYRQDEEEEVTGEPRGFFYNFDYPVQLIRSLEETRKVKRQNSEAPETPQVSARAAAQGSVPIDAIHDTQVHPKQKDNVPNSQVLPVLVHNK</sequence>
<evidence type="ECO:0000256" key="1">
    <source>
        <dbReference type="PROSITE-ProRule" id="PRU00497"/>
    </source>
</evidence>
<protein>
    <submittedName>
        <fullName evidence="4">Putative cuticle protein 6</fullName>
    </submittedName>
</protein>
<dbReference type="GO" id="GO:0062129">
    <property type="term" value="C:chitin-based extracellular matrix"/>
    <property type="evidence" value="ECO:0007669"/>
    <property type="project" value="TreeGrafter"/>
</dbReference>
<dbReference type="PANTHER" id="PTHR10380">
    <property type="entry name" value="CUTICLE PROTEIN"/>
    <property type="match status" value="1"/>
</dbReference>
<name>A0A6B2EB45_9DIPT</name>
<reference evidence="4" key="1">
    <citation type="submission" date="2019-10" db="EMBL/GenBank/DDBJ databases">
        <title>Short sand fly seasons in Tbilisi, Georgia, hinder development of host immunity to saliva of the visceral leishmaniasis vector Phlebotomus kandelakii.</title>
        <authorList>
            <person name="Oliveira F."/>
            <person name="Giorgobiani E."/>
            <person name="Guimaraes-Costa A.B."/>
            <person name="Abdeladhim M."/>
            <person name="Oristian J."/>
            <person name="Tskhvaradze L."/>
            <person name="Tsertsvadze N."/>
            <person name="Zakalashvili M."/>
            <person name="Valenzuela J.G."/>
            <person name="Kamhawi S."/>
        </authorList>
    </citation>
    <scope>NUCLEOTIDE SEQUENCE</scope>
    <source>
        <strain evidence="4">Wild-capture in Tbilisi</strain>
        <tissue evidence="4">Salivary glands</tissue>
    </source>
</reference>
<keyword evidence="3" id="KW-0732">Signal</keyword>
<proteinExistence type="predicted"/>
<organism evidence="4">
    <name type="scientific">Phlebotomus kandelakii</name>
    <dbReference type="NCBI Taxonomy" id="1109342"/>
    <lineage>
        <taxon>Eukaryota</taxon>
        <taxon>Metazoa</taxon>
        <taxon>Ecdysozoa</taxon>
        <taxon>Arthropoda</taxon>
        <taxon>Hexapoda</taxon>
        <taxon>Insecta</taxon>
        <taxon>Pterygota</taxon>
        <taxon>Neoptera</taxon>
        <taxon>Endopterygota</taxon>
        <taxon>Diptera</taxon>
        <taxon>Nematocera</taxon>
        <taxon>Psychodoidea</taxon>
        <taxon>Psychodidae</taxon>
        <taxon>Phlebotomus</taxon>
        <taxon>Larroussius</taxon>
    </lineage>
</organism>
<dbReference type="Pfam" id="PF00379">
    <property type="entry name" value="Chitin_bind_4"/>
    <property type="match status" value="1"/>
</dbReference>
<feature type="signal peptide" evidence="3">
    <location>
        <begin position="1"/>
        <end position="16"/>
    </location>
</feature>
<feature type="compositionally biased region" description="Low complexity" evidence="2">
    <location>
        <begin position="236"/>
        <end position="247"/>
    </location>
</feature>
<dbReference type="InterPro" id="IPR000618">
    <property type="entry name" value="Insect_cuticle"/>
</dbReference>
<feature type="chain" id="PRO_5025451451" evidence="3">
    <location>
        <begin position="17"/>
        <end position="354"/>
    </location>
</feature>
<feature type="region of interest" description="Disordered" evidence="2">
    <location>
        <begin position="228"/>
        <end position="247"/>
    </location>
</feature>
<keyword evidence="1" id="KW-0193">Cuticle</keyword>
<dbReference type="AlphaFoldDB" id="A0A6B2EB45"/>
<evidence type="ECO:0000256" key="3">
    <source>
        <dbReference type="SAM" id="SignalP"/>
    </source>
</evidence>